<evidence type="ECO:0000256" key="4">
    <source>
        <dbReference type="ARBA" id="ARBA00019465"/>
    </source>
</evidence>
<gene>
    <name evidence="13" type="ORF">OF850_20020</name>
</gene>
<evidence type="ECO:0000256" key="3">
    <source>
        <dbReference type="ARBA" id="ARBA00013014"/>
    </source>
</evidence>
<dbReference type="SUPFAM" id="SSF51735">
    <property type="entry name" value="NAD(P)-binding Rossmann-fold domains"/>
    <property type="match status" value="1"/>
</dbReference>
<dbReference type="InterPro" id="IPR013332">
    <property type="entry name" value="KPR_N"/>
</dbReference>
<keyword evidence="7 10" id="KW-0560">Oxidoreductase</keyword>
<evidence type="ECO:0000313" key="13">
    <source>
        <dbReference type="EMBL" id="MCW8087894.1"/>
    </source>
</evidence>
<dbReference type="Pfam" id="PF08546">
    <property type="entry name" value="ApbA_C"/>
    <property type="match status" value="1"/>
</dbReference>
<dbReference type="Gene3D" id="3.40.50.720">
    <property type="entry name" value="NAD(P)-binding Rossmann-like Domain"/>
    <property type="match status" value="1"/>
</dbReference>
<evidence type="ECO:0000256" key="2">
    <source>
        <dbReference type="ARBA" id="ARBA00007870"/>
    </source>
</evidence>
<keyword evidence="14" id="KW-1185">Reference proteome</keyword>
<evidence type="ECO:0000256" key="8">
    <source>
        <dbReference type="ARBA" id="ARBA00032024"/>
    </source>
</evidence>
<feature type="domain" description="Ketopantoate reductase N-terminal" evidence="11">
    <location>
        <begin position="2"/>
        <end position="152"/>
    </location>
</feature>
<evidence type="ECO:0000256" key="6">
    <source>
        <dbReference type="ARBA" id="ARBA00022857"/>
    </source>
</evidence>
<feature type="domain" description="Ketopantoate reductase C-terminal" evidence="12">
    <location>
        <begin position="179"/>
        <end position="297"/>
    </location>
</feature>
<dbReference type="NCBIfam" id="TIGR00745">
    <property type="entry name" value="apbA_panE"/>
    <property type="match status" value="1"/>
</dbReference>
<dbReference type="NCBIfam" id="NF005089">
    <property type="entry name" value="PRK06522.1-4"/>
    <property type="match status" value="1"/>
</dbReference>
<dbReference type="InterPro" id="IPR051402">
    <property type="entry name" value="KPR-Related"/>
</dbReference>
<evidence type="ECO:0000259" key="12">
    <source>
        <dbReference type="Pfam" id="PF08546"/>
    </source>
</evidence>
<dbReference type="RefSeq" id="WP_301592101.1">
    <property type="nucleotide sequence ID" value="NZ_JAPFQI010000023.1"/>
</dbReference>
<dbReference type="InterPro" id="IPR008927">
    <property type="entry name" value="6-PGluconate_DH-like_C_sf"/>
</dbReference>
<comment type="pathway">
    <text evidence="1 10">Cofactor biosynthesis; (R)-pantothenate biosynthesis; (R)-pantoate from 3-methyl-2-oxobutanoate: step 2/2.</text>
</comment>
<reference evidence="13 14" key="1">
    <citation type="submission" date="2022-10" db="EMBL/GenBank/DDBJ databases">
        <title>Roseococcus glaciei nov., sp. nov., isolated from glacier.</title>
        <authorList>
            <person name="Liu Q."/>
            <person name="Xin Y.-H."/>
        </authorList>
    </citation>
    <scope>NUCLEOTIDE SEQUENCE [LARGE SCALE GENOMIC DNA]</scope>
    <source>
        <strain evidence="13 14">MDT2-1-1</strain>
    </source>
</reference>
<dbReference type="PANTHER" id="PTHR21708">
    <property type="entry name" value="PROBABLE 2-DEHYDROPANTOATE 2-REDUCTASE"/>
    <property type="match status" value="1"/>
</dbReference>
<keyword evidence="6 10" id="KW-0521">NADP</keyword>
<evidence type="ECO:0000313" key="14">
    <source>
        <dbReference type="Proteomes" id="UP001526430"/>
    </source>
</evidence>
<dbReference type="InterPro" id="IPR036291">
    <property type="entry name" value="NAD(P)-bd_dom_sf"/>
</dbReference>
<proteinExistence type="inferred from homology"/>
<dbReference type="PANTHER" id="PTHR21708:SF45">
    <property type="entry name" value="2-DEHYDROPANTOATE 2-REDUCTASE"/>
    <property type="match status" value="1"/>
</dbReference>
<comment type="similarity">
    <text evidence="2 10">Belongs to the ketopantoate reductase family.</text>
</comment>
<evidence type="ECO:0000256" key="5">
    <source>
        <dbReference type="ARBA" id="ARBA00022655"/>
    </source>
</evidence>
<sequence length="303" mass="31718">MFGAGAIGGHLAARLARGGAEVSVVARGAHLAAMRERGLTVETPEERFTVPVRASDDPAALGPQDAVLVTVKTPALEAAAAQIPSLLGPDTPVAFVLNGIPWWHEASPPHRLHEAVGLGRTLGGVVWSACTVEEPGTIRVQTAANRLILGETQPGPSERAAPILSALEAGGMSGVASKDIRRDIWLKLLNNLSNGPICLLSRADMRTTFSDPAVREAALSVLREGLAIAAAEGHDVSKGAEERAMRSVTLPHKPSILQDVEAGRPTEFATLFEAPLAIARARGVPTPTLDLLVALARVASFQR</sequence>
<comment type="function">
    <text evidence="10">Catalyzes the NADPH-dependent reduction of ketopantoate into pantoic acid.</text>
</comment>
<keyword evidence="5 10" id="KW-0566">Pantothenate biosynthesis</keyword>
<dbReference type="Gene3D" id="1.10.1040.10">
    <property type="entry name" value="N-(1-d-carboxylethyl)-l-norvaline Dehydrogenase, domain 2"/>
    <property type="match status" value="1"/>
</dbReference>
<dbReference type="Pfam" id="PF02558">
    <property type="entry name" value="ApbA"/>
    <property type="match status" value="1"/>
</dbReference>
<accession>A0ABT3P2A9</accession>
<dbReference type="InterPro" id="IPR013328">
    <property type="entry name" value="6PGD_dom2"/>
</dbReference>
<organism evidence="13 14">
    <name type="scientific">Sabulicella glaciei</name>
    <dbReference type="NCBI Taxonomy" id="2984948"/>
    <lineage>
        <taxon>Bacteria</taxon>
        <taxon>Pseudomonadati</taxon>
        <taxon>Pseudomonadota</taxon>
        <taxon>Alphaproteobacteria</taxon>
        <taxon>Acetobacterales</taxon>
        <taxon>Acetobacteraceae</taxon>
        <taxon>Sabulicella</taxon>
    </lineage>
</organism>
<evidence type="ECO:0000256" key="9">
    <source>
        <dbReference type="ARBA" id="ARBA00048793"/>
    </source>
</evidence>
<name>A0ABT3P2A9_9PROT</name>
<comment type="catalytic activity">
    <reaction evidence="9 10">
        <text>(R)-pantoate + NADP(+) = 2-dehydropantoate + NADPH + H(+)</text>
        <dbReference type="Rhea" id="RHEA:16233"/>
        <dbReference type="ChEBI" id="CHEBI:11561"/>
        <dbReference type="ChEBI" id="CHEBI:15378"/>
        <dbReference type="ChEBI" id="CHEBI:15980"/>
        <dbReference type="ChEBI" id="CHEBI:57783"/>
        <dbReference type="ChEBI" id="CHEBI:58349"/>
        <dbReference type="EC" id="1.1.1.169"/>
    </reaction>
</comment>
<dbReference type="InterPro" id="IPR003710">
    <property type="entry name" value="ApbA"/>
</dbReference>
<evidence type="ECO:0000256" key="7">
    <source>
        <dbReference type="ARBA" id="ARBA00023002"/>
    </source>
</evidence>
<protein>
    <recommendedName>
        <fullName evidence="4 10">2-dehydropantoate 2-reductase</fullName>
        <ecNumber evidence="3 10">1.1.1.169</ecNumber>
    </recommendedName>
    <alternativeName>
        <fullName evidence="8 10">Ketopantoate reductase</fullName>
    </alternativeName>
</protein>
<evidence type="ECO:0000259" key="11">
    <source>
        <dbReference type="Pfam" id="PF02558"/>
    </source>
</evidence>
<dbReference type="Proteomes" id="UP001526430">
    <property type="component" value="Unassembled WGS sequence"/>
</dbReference>
<dbReference type="SUPFAM" id="SSF48179">
    <property type="entry name" value="6-phosphogluconate dehydrogenase C-terminal domain-like"/>
    <property type="match status" value="1"/>
</dbReference>
<dbReference type="InterPro" id="IPR013752">
    <property type="entry name" value="KPA_reductase"/>
</dbReference>
<evidence type="ECO:0000256" key="10">
    <source>
        <dbReference type="RuleBase" id="RU362068"/>
    </source>
</evidence>
<comment type="caution">
    <text evidence="13">The sequence shown here is derived from an EMBL/GenBank/DDBJ whole genome shotgun (WGS) entry which is preliminary data.</text>
</comment>
<dbReference type="EC" id="1.1.1.169" evidence="3 10"/>
<dbReference type="EMBL" id="JAPFQI010000023">
    <property type="protein sequence ID" value="MCW8087894.1"/>
    <property type="molecule type" value="Genomic_DNA"/>
</dbReference>
<evidence type="ECO:0000256" key="1">
    <source>
        <dbReference type="ARBA" id="ARBA00004994"/>
    </source>
</evidence>